<gene>
    <name evidence="1" type="ORF">AVEN_194917_1</name>
</gene>
<keyword evidence="2" id="KW-1185">Reference proteome</keyword>
<accession>A0A4Y2B3C5</accession>
<reference evidence="1 2" key="1">
    <citation type="journal article" date="2019" name="Sci. Rep.">
        <title>Orb-weaving spider Araneus ventricosus genome elucidates the spidroin gene catalogue.</title>
        <authorList>
            <person name="Kono N."/>
            <person name="Nakamura H."/>
            <person name="Ohtoshi R."/>
            <person name="Moran D.A.P."/>
            <person name="Shinohara A."/>
            <person name="Yoshida Y."/>
            <person name="Fujiwara M."/>
            <person name="Mori M."/>
            <person name="Tomita M."/>
            <person name="Arakawa K."/>
        </authorList>
    </citation>
    <scope>NUCLEOTIDE SEQUENCE [LARGE SCALE GENOMIC DNA]</scope>
</reference>
<organism evidence="1 2">
    <name type="scientific">Araneus ventricosus</name>
    <name type="common">Orbweaver spider</name>
    <name type="synonym">Epeira ventricosa</name>
    <dbReference type="NCBI Taxonomy" id="182803"/>
    <lineage>
        <taxon>Eukaryota</taxon>
        <taxon>Metazoa</taxon>
        <taxon>Ecdysozoa</taxon>
        <taxon>Arthropoda</taxon>
        <taxon>Chelicerata</taxon>
        <taxon>Arachnida</taxon>
        <taxon>Araneae</taxon>
        <taxon>Araneomorphae</taxon>
        <taxon>Entelegynae</taxon>
        <taxon>Araneoidea</taxon>
        <taxon>Araneidae</taxon>
        <taxon>Araneus</taxon>
    </lineage>
</organism>
<dbReference type="Proteomes" id="UP000499080">
    <property type="component" value="Unassembled WGS sequence"/>
</dbReference>
<proteinExistence type="predicted"/>
<dbReference type="OrthoDB" id="6436398at2759"/>
<comment type="caution">
    <text evidence="1">The sequence shown here is derived from an EMBL/GenBank/DDBJ whole genome shotgun (WGS) entry which is preliminary data.</text>
</comment>
<evidence type="ECO:0000313" key="2">
    <source>
        <dbReference type="Proteomes" id="UP000499080"/>
    </source>
</evidence>
<dbReference type="AlphaFoldDB" id="A0A4Y2B3C5"/>
<evidence type="ECO:0000313" key="1">
    <source>
        <dbReference type="EMBL" id="GBL86690.1"/>
    </source>
</evidence>
<sequence>MYKSVLENPLCLECFELQHILEYAGNSSNSTRNNRVVTRMKQGLQLYNDKFLSDLRFFIPEDGKFTITADHVLTLLHAISDYSKQKLYAAPAAKLQTWHQPKAVKTVPLPCQEVFGKPSTYEGPSNTDFNWGTLKDFSLPIFDACMESVEAKYKLIIHLPAVVCSSNIGINEFLDDLTLRKMLFINTHYNKDLPELHEIEKKTVEHKSLEWQNGIRIRLTGSNIKDIATRVKDFENLAASIRRKKDMDISFIPAVHTKRRICTAVVYSKKSTVCSSKNWLGNTSFLPVYCRISRWSYQVRRRLHAVGNKMYFQSKEYPTNRIMPKKSEILFS</sequence>
<protein>
    <submittedName>
        <fullName evidence="1">Uncharacterized protein</fullName>
    </submittedName>
</protein>
<name>A0A4Y2B3C5_ARAVE</name>
<dbReference type="EMBL" id="BGPR01000049">
    <property type="protein sequence ID" value="GBL86690.1"/>
    <property type="molecule type" value="Genomic_DNA"/>
</dbReference>